<keyword evidence="3" id="KW-1185">Reference proteome</keyword>
<dbReference type="AlphaFoldDB" id="A0A378TJR6"/>
<dbReference type="Gene3D" id="3.40.190.10">
    <property type="entry name" value="Periplasmic binding protein-like II"/>
    <property type="match status" value="1"/>
</dbReference>
<dbReference type="EMBL" id="UGQT01000001">
    <property type="protein sequence ID" value="STZ60979.1"/>
    <property type="molecule type" value="Genomic_DNA"/>
</dbReference>
<dbReference type="Proteomes" id="UP000254978">
    <property type="component" value="Unassembled WGS sequence"/>
</dbReference>
<name>A0A378TJR6_9MYCO</name>
<dbReference type="InterPro" id="IPR007210">
    <property type="entry name" value="ABC_Gly_betaine_transp_sub-bd"/>
</dbReference>
<dbReference type="GO" id="GO:0022857">
    <property type="term" value="F:transmembrane transporter activity"/>
    <property type="evidence" value="ECO:0007669"/>
    <property type="project" value="InterPro"/>
</dbReference>
<dbReference type="GO" id="GO:0043190">
    <property type="term" value="C:ATP-binding cassette (ABC) transporter complex"/>
    <property type="evidence" value="ECO:0007669"/>
    <property type="project" value="InterPro"/>
</dbReference>
<accession>A0A378TJR6</accession>
<dbReference type="SUPFAM" id="SSF53850">
    <property type="entry name" value="Periplasmic binding protein-like II"/>
    <property type="match status" value="1"/>
</dbReference>
<dbReference type="Gene3D" id="3.40.190.120">
    <property type="entry name" value="Osmoprotection protein (prox), domain 2"/>
    <property type="match status" value="1"/>
</dbReference>
<gene>
    <name evidence="2" type="ORF">NCTC10821_04523</name>
</gene>
<reference evidence="2 3" key="1">
    <citation type="submission" date="2018-06" db="EMBL/GenBank/DDBJ databases">
        <authorList>
            <consortium name="Pathogen Informatics"/>
            <person name="Doyle S."/>
        </authorList>
    </citation>
    <scope>NUCLEOTIDE SEQUENCE [LARGE SCALE GENOMIC DNA]</scope>
    <source>
        <strain evidence="2 3">NCTC10821</strain>
    </source>
</reference>
<protein>
    <submittedName>
        <fullName evidence="2">ABC type transport system periplasmic glycine betaine/choline-binding (Lipo)protein osmoprotectant binding protein</fullName>
    </submittedName>
</protein>
<evidence type="ECO:0000313" key="2">
    <source>
        <dbReference type="EMBL" id="STZ60979.1"/>
    </source>
</evidence>
<feature type="domain" description="ABC-type glycine betaine transport system substrate-binding" evidence="1">
    <location>
        <begin position="196"/>
        <end position="290"/>
    </location>
</feature>
<evidence type="ECO:0000313" key="3">
    <source>
        <dbReference type="Proteomes" id="UP000254978"/>
    </source>
</evidence>
<proteinExistence type="predicted"/>
<dbReference type="Pfam" id="PF04069">
    <property type="entry name" value="OpuAC"/>
    <property type="match status" value="1"/>
</dbReference>
<organism evidence="2 3">
    <name type="scientific">Mycolicibacterium tokaiense</name>
    <dbReference type="NCBI Taxonomy" id="39695"/>
    <lineage>
        <taxon>Bacteria</taxon>
        <taxon>Bacillati</taxon>
        <taxon>Actinomycetota</taxon>
        <taxon>Actinomycetes</taxon>
        <taxon>Mycobacteriales</taxon>
        <taxon>Mycobacteriaceae</taxon>
        <taxon>Mycolicibacterium</taxon>
    </lineage>
</organism>
<evidence type="ECO:0000259" key="1">
    <source>
        <dbReference type="Pfam" id="PF04069"/>
    </source>
</evidence>
<sequence length="296" mass="30166">MTCSNVARVAESWRSAFGVRAGVLAAVAVVVAGCGGESTPPAPLTVGADAGAESELLANLYAAALRFYGTDARVAVVPDPLAGLDSGDVIVAPGFTGTLLDTFAPGTSARSDDEVYEQMVGVLPEGLAAGDYTTAAEDKPAAAVSEQTATAWGDTNLDALIQHCGDVVAGAVRGAGTPARVGRCALPPPREFPDDTTLFEALDAGEITVAWTTTADPDVPAEVVVLADSTPALIQAENAVPLYRRNALTARQVLAVNEVAGVLDTASLKRMRADVAGGADPRQVADAWLADNPIGR</sequence>